<dbReference type="Gene3D" id="3.40.630.30">
    <property type="match status" value="1"/>
</dbReference>
<organism evidence="2 3">
    <name type="scientific">Cellulomonas edaphi</name>
    <dbReference type="NCBI Taxonomy" id="3053468"/>
    <lineage>
        <taxon>Bacteria</taxon>
        <taxon>Bacillati</taxon>
        <taxon>Actinomycetota</taxon>
        <taxon>Actinomycetes</taxon>
        <taxon>Micrococcales</taxon>
        <taxon>Cellulomonadaceae</taxon>
        <taxon>Cellulomonas</taxon>
    </lineage>
</organism>
<evidence type="ECO:0000313" key="3">
    <source>
        <dbReference type="Proteomes" id="UP001321453"/>
    </source>
</evidence>
<evidence type="ECO:0000313" key="2">
    <source>
        <dbReference type="EMBL" id="MDM7829806.1"/>
    </source>
</evidence>
<dbReference type="InterPro" id="IPR000182">
    <property type="entry name" value="GNAT_dom"/>
</dbReference>
<feature type="domain" description="N-acetyltransferase" evidence="1">
    <location>
        <begin position="1"/>
        <end position="170"/>
    </location>
</feature>
<sequence length="224" mass="23391">MSVQVTPVRDAEELRALHGEILAPSFPPDELESAEDMVAGLQAGDLVALVASSDDEAVALAVGAWDAASAVLLLSYLAVGAGGRGRGVGGTLLDAALSAWRSGLDPLVVIAEIEDPAVHTGSPEHGDPAARERFYLRRGARRLPIDYVQPSLAPGLARIPGMLLLGLAVRPSLVADDGTWVLPTAPLRDFLVGYYTRSEGGPPHDSQAQAMLAPLEAPTLRVLP</sequence>
<accession>A0ABT7S2H1</accession>
<dbReference type="InterPro" id="IPR016181">
    <property type="entry name" value="Acyl_CoA_acyltransferase"/>
</dbReference>
<dbReference type="SUPFAM" id="SSF55729">
    <property type="entry name" value="Acyl-CoA N-acyltransferases (Nat)"/>
    <property type="match status" value="1"/>
</dbReference>
<name>A0ABT7S2H1_9CELL</name>
<dbReference type="PROSITE" id="PS51186">
    <property type="entry name" value="GNAT"/>
    <property type="match status" value="1"/>
</dbReference>
<comment type="caution">
    <text evidence="2">The sequence shown here is derived from an EMBL/GenBank/DDBJ whole genome shotgun (WGS) entry which is preliminary data.</text>
</comment>
<proteinExistence type="predicted"/>
<protein>
    <recommendedName>
        <fullName evidence="1">N-acetyltransferase domain-containing protein</fullName>
    </recommendedName>
</protein>
<dbReference type="RefSeq" id="WP_289444194.1">
    <property type="nucleotide sequence ID" value="NZ_JAUCGR010000001.1"/>
</dbReference>
<reference evidence="2 3" key="1">
    <citation type="submission" date="2023-06" db="EMBL/GenBank/DDBJ databases">
        <title>Cellulomonas sp. MW9 Whole genome sequence.</title>
        <authorList>
            <person name="Park S."/>
        </authorList>
    </citation>
    <scope>NUCLEOTIDE SEQUENCE [LARGE SCALE GENOMIC DNA]</scope>
    <source>
        <strain evidence="2 3">MW9</strain>
    </source>
</reference>
<evidence type="ECO:0000259" key="1">
    <source>
        <dbReference type="PROSITE" id="PS51186"/>
    </source>
</evidence>
<dbReference type="Proteomes" id="UP001321453">
    <property type="component" value="Unassembled WGS sequence"/>
</dbReference>
<keyword evidence="3" id="KW-1185">Reference proteome</keyword>
<dbReference type="EMBL" id="JAUCGR010000001">
    <property type="protein sequence ID" value="MDM7829806.1"/>
    <property type="molecule type" value="Genomic_DNA"/>
</dbReference>
<gene>
    <name evidence="2" type="ORF">QRT05_00535</name>
</gene>